<evidence type="ECO:0000259" key="5">
    <source>
        <dbReference type="Pfam" id="PF02782"/>
    </source>
</evidence>
<organism evidence="6 7">
    <name type="scientific">Paenibacillus auburnensis</name>
    <dbReference type="NCBI Taxonomy" id="2905649"/>
    <lineage>
        <taxon>Bacteria</taxon>
        <taxon>Bacillati</taxon>
        <taxon>Bacillota</taxon>
        <taxon>Bacilli</taxon>
        <taxon>Bacillales</taxon>
        <taxon>Paenibacillaceae</taxon>
        <taxon>Paenibacillus</taxon>
    </lineage>
</organism>
<dbReference type="Proteomes" id="UP000838324">
    <property type="component" value="Unassembled WGS sequence"/>
</dbReference>
<dbReference type="InterPro" id="IPR000577">
    <property type="entry name" value="Carb_kinase_FGGY"/>
</dbReference>
<dbReference type="PANTHER" id="PTHR43095:SF5">
    <property type="entry name" value="XYLULOSE KINASE"/>
    <property type="match status" value="1"/>
</dbReference>
<dbReference type="InterPro" id="IPR018485">
    <property type="entry name" value="FGGY_C"/>
</dbReference>
<evidence type="ECO:0000259" key="4">
    <source>
        <dbReference type="Pfam" id="PF00370"/>
    </source>
</evidence>
<feature type="domain" description="Carbohydrate kinase FGGY C-terminal" evidence="5">
    <location>
        <begin position="293"/>
        <end position="438"/>
    </location>
</feature>
<proteinExistence type="inferred from homology"/>
<keyword evidence="2 6" id="KW-0808">Transferase</keyword>
<evidence type="ECO:0000313" key="6">
    <source>
        <dbReference type="EMBL" id="CAH1191634.1"/>
    </source>
</evidence>
<dbReference type="PANTHER" id="PTHR43095">
    <property type="entry name" value="SUGAR KINASE"/>
    <property type="match status" value="1"/>
</dbReference>
<evidence type="ECO:0000256" key="2">
    <source>
        <dbReference type="ARBA" id="ARBA00022679"/>
    </source>
</evidence>
<keyword evidence="3 6" id="KW-0418">Kinase</keyword>
<accession>A0ABM9BRU2</accession>
<keyword evidence="7" id="KW-1185">Reference proteome</keyword>
<dbReference type="PIRSF" id="PIRSF000538">
    <property type="entry name" value="GlpK"/>
    <property type="match status" value="1"/>
</dbReference>
<dbReference type="EC" id="2.7.1.17" evidence="6"/>
<feature type="domain" description="Carbohydrate kinase FGGY N-terminal" evidence="4">
    <location>
        <begin position="4"/>
        <end position="235"/>
    </location>
</feature>
<dbReference type="InterPro" id="IPR043129">
    <property type="entry name" value="ATPase_NBD"/>
</dbReference>
<dbReference type="GO" id="GO:0004856">
    <property type="term" value="F:D-xylulokinase activity"/>
    <property type="evidence" value="ECO:0007669"/>
    <property type="project" value="UniProtKB-EC"/>
</dbReference>
<evidence type="ECO:0000256" key="1">
    <source>
        <dbReference type="ARBA" id="ARBA00009156"/>
    </source>
</evidence>
<sequence length="473" mass="50087">MKFIGLDIGTTSITGLIYDLEQKTVVFSVTDDSGTGTLEHKEEWERLQDPESIIKRTSRILEQLYPMEEEISGIGLTGQMHGIVYTDNMGQHVSPLYTWQDGRAGLPMDGGTSYAQKLSETTGYNIAPGYGLATHYYNIQNGLVPAAAVNFCTITDYAALRLTGSRSPLIDATQAAGIGCYSFDAGGFDYAAIERAGIHTGLLPQVVPSGTLIGTTPRGIPVYCSLGDNQASFLGSVPVPGESVLLNMGTGSQLSVLLPDAEYQLAGMEVRPFPGGGRLVVGAALSGGKSYALLEHFFRELITAYTGEAPGKLYSFMEQLLSDVETAGKELTVNTQFLGTRTNPEVRGSIGQISLDNFTPGHLAHAFLQGMIDELYAFYTTLTRLTGSAFKYAIGSGNALRANAVLCGKAQSTFKLPLALSHSPEEAAVGAALNAAVGAGGVESFTEAGQYISLELPAAPEPVVPEADFPINP</sequence>
<dbReference type="CDD" id="cd07777">
    <property type="entry name" value="ASKHA_NBD_FGGY_SHK"/>
    <property type="match status" value="1"/>
</dbReference>
<dbReference type="InterPro" id="IPR018484">
    <property type="entry name" value="FGGY_N"/>
</dbReference>
<name>A0ABM9BRU2_9BACL</name>
<evidence type="ECO:0000313" key="7">
    <source>
        <dbReference type="Proteomes" id="UP000838324"/>
    </source>
</evidence>
<comment type="similarity">
    <text evidence="1">Belongs to the FGGY kinase family.</text>
</comment>
<reference evidence="6" key="1">
    <citation type="submission" date="2022-01" db="EMBL/GenBank/DDBJ databases">
        <authorList>
            <person name="Criscuolo A."/>
        </authorList>
    </citation>
    <scope>NUCLEOTIDE SEQUENCE</scope>
    <source>
        <strain evidence="6">CIP111892</strain>
    </source>
</reference>
<dbReference type="RefSeq" id="WP_236329785.1">
    <property type="nucleotide sequence ID" value="NZ_CAKMMG010000001.1"/>
</dbReference>
<dbReference type="EMBL" id="CAKMMG010000001">
    <property type="protein sequence ID" value="CAH1191634.1"/>
    <property type="molecule type" value="Genomic_DNA"/>
</dbReference>
<dbReference type="SUPFAM" id="SSF53067">
    <property type="entry name" value="Actin-like ATPase domain"/>
    <property type="match status" value="2"/>
</dbReference>
<evidence type="ECO:0000256" key="3">
    <source>
        <dbReference type="ARBA" id="ARBA00022777"/>
    </source>
</evidence>
<dbReference type="Pfam" id="PF02782">
    <property type="entry name" value="FGGY_C"/>
    <property type="match status" value="1"/>
</dbReference>
<dbReference type="Gene3D" id="3.30.420.40">
    <property type="match status" value="2"/>
</dbReference>
<gene>
    <name evidence="6" type="primary">xylB_2</name>
    <name evidence="6" type="ORF">PAECIP111892_00691</name>
</gene>
<protein>
    <submittedName>
        <fullName evidence="6">Xylulose kinase</fullName>
        <ecNumber evidence="6">2.7.1.17</ecNumber>
    </submittedName>
</protein>
<dbReference type="InterPro" id="IPR050406">
    <property type="entry name" value="FGGY_Carb_Kinase"/>
</dbReference>
<dbReference type="Pfam" id="PF00370">
    <property type="entry name" value="FGGY_N"/>
    <property type="match status" value="1"/>
</dbReference>
<comment type="caution">
    <text evidence="6">The sequence shown here is derived from an EMBL/GenBank/DDBJ whole genome shotgun (WGS) entry which is preliminary data.</text>
</comment>